<dbReference type="AlphaFoldDB" id="A0A8H3M4K8"/>
<dbReference type="EMBL" id="BLAL01000286">
    <property type="protein sequence ID" value="GET00633.1"/>
    <property type="molecule type" value="Genomic_DNA"/>
</dbReference>
<reference evidence="1" key="1">
    <citation type="submission" date="2019-10" db="EMBL/GenBank/DDBJ databases">
        <title>Conservation and host-specific expression of non-tandemly repeated heterogenous ribosome RNA gene in arbuscular mycorrhizal fungi.</title>
        <authorList>
            <person name="Maeda T."/>
            <person name="Kobayashi Y."/>
            <person name="Nakagawa T."/>
            <person name="Ezawa T."/>
            <person name="Yamaguchi K."/>
            <person name="Bino T."/>
            <person name="Nishimoto Y."/>
            <person name="Shigenobu S."/>
            <person name="Kawaguchi M."/>
        </authorList>
    </citation>
    <scope>NUCLEOTIDE SEQUENCE</scope>
    <source>
        <strain evidence="1">HR1</strain>
    </source>
</reference>
<accession>A0A8H3M4K8</accession>
<sequence length="75" mass="8758">MRFLMDEYLTSASSSSSYKKRKVYRIRIVLLKKHAKKISFHGLIDVLTPIMSQKYIVFGADYNMRVVVGTKKKKD</sequence>
<name>A0A8H3M4K8_9GLOM</name>
<organism evidence="1 2">
    <name type="scientific">Rhizophagus clarus</name>
    <dbReference type="NCBI Taxonomy" id="94130"/>
    <lineage>
        <taxon>Eukaryota</taxon>
        <taxon>Fungi</taxon>
        <taxon>Fungi incertae sedis</taxon>
        <taxon>Mucoromycota</taxon>
        <taxon>Glomeromycotina</taxon>
        <taxon>Glomeromycetes</taxon>
        <taxon>Glomerales</taxon>
        <taxon>Glomeraceae</taxon>
        <taxon>Rhizophagus</taxon>
    </lineage>
</organism>
<gene>
    <name evidence="1" type="ORF">RCL2_002708200</name>
</gene>
<comment type="caution">
    <text evidence="1">The sequence shown here is derived from an EMBL/GenBank/DDBJ whole genome shotgun (WGS) entry which is preliminary data.</text>
</comment>
<evidence type="ECO:0000313" key="2">
    <source>
        <dbReference type="Proteomes" id="UP000615446"/>
    </source>
</evidence>
<proteinExistence type="predicted"/>
<evidence type="ECO:0000313" key="1">
    <source>
        <dbReference type="EMBL" id="GET00633.1"/>
    </source>
</evidence>
<dbReference type="Proteomes" id="UP000615446">
    <property type="component" value="Unassembled WGS sequence"/>
</dbReference>
<protein>
    <submittedName>
        <fullName evidence="1">Uncharacterized protein</fullName>
    </submittedName>
</protein>